<dbReference type="PROSITE" id="PS52016">
    <property type="entry name" value="TONB_DEPENDENT_REC_3"/>
    <property type="match status" value="1"/>
</dbReference>
<evidence type="ECO:0000256" key="8">
    <source>
        <dbReference type="PROSITE-ProRule" id="PRU01360"/>
    </source>
</evidence>
<evidence type="ECO:0000256" key="10">
    <source>
        <dbReference type="SAM" id="MobiDB-lite"/>
    </source>
</evidence>
<comment type="subcellular location">
    <subcellularLocation>
        <location evidence="1 8">Cell outer membrane</location>
        <topology evidence="1 8">Multi-pass membrane protein</topology>
    </subcellularLocation>
</comment>
<evidence type="ECO:0000256" key="4">
    <source>
        <dbReference type="ARBA" id="ARBA00022692"/>
    </source>
</evidence>
<keyword evidence="6 8" id="KW-0472">Membrane</keyword>
<dbReference type="InterPro" id="IPR023996">
    <property type="entry name" value="TonB-dep_OMP_SusC/RagA"/>
</dbReference>
<feature type="compositionally biased region" description="Low complexity" evidence="10">
    <location>
        <begin position="490"/>
        <end position="503"/>
    </location>
</feature>
<dbReference type="Proteomes" id="UP000831390">
    <property type="component" value="Chromosome"/>
</dbReference>
<feature type="domain" description="TonB-dependent receptor-like beta-barrel" evidence="12">
    <location>
        <begin position="418"/>
        <end position="1105"/>
    </location>
</feature>
<keyword evidence="14" id="KW-0675">Receptor</keyword>
<dbReference type="InterPro" id="IPR012910">
    <property type="entry name" value="Plug_dom"/>
</dbReference>
<keyword evidence="2 8" id="KW-0813">Transport</keyword>
<evidence type="ECO:0000256" key="3">
    <source>
        <dbReference type="ARBA" id="ARBA00022452"/>
    </source>
</evidence>
<name>A0ABY4B6T8_9BACT</name>
<dbReference type="InterPro" id="IPR037066">
    <property type="entry name" value="Plug_dom_sf"/>
</dbReference>
<dbReference type="NCBIfam" id="TIGR04056">
    <property type="entry name" value="OMP_RagA_SusC"/>
    <property type="match status" value="1"/>
</dbReference>
<dbReference type="Pfam" id="PF07715">
    <property type="entry name" value="Plug"/>
    <property type="match status" value="1"/>
</dbReference>
<evidence type="ECO:0000256" key="7">
    <source>
        <dbReference type="ARBA" id="ARBA00023237"/>
    </source>
</evidence>
<evidence type="ECO:0000256" key="11">
    <source>
        <dbReference type="SAM" id="SignalP"/>
    </source>
</evidence>
<keyword evidence="5 9" id="KW-0798">TonB box</keyword>
<keyword evidence="4 8" id="KW-0812">Transmembrane</keyword>
<gene>
    <name evidence="14" type="ORF">MTP16_14860</name>
</gene>
<dbReference type="InterPro" id="IPR036942">
    <property type="entry name" value="Beta-barrel_TonB_sf"/>
</dbReference>
<evidence type="ECO:0000256" key="1">
    <source>
        <dbReference type="ARBA" id="ARBA00004571"/>
    </source>
</evidence>
<organism evidence="14 15">
    <name type="scientific">Hymenobacter monticola</name>
    <dbReference type="NCBI Taxonomy" id="1705399"/>
    <lineage>
        <taxon>Bacteria</taxon>
        <taxon>Pseudomonadati</taxon>
        <taxon>Bacteroidota</taxon>
        <taxon>Cytophagia</taxon>
        <taxon>Cytophagales</taxon>
        <taxon>Hymenobacteraceae</taxon>
        <taxon>Hymenobacter</taxon>
    </lineage>
</organism>
<feature type="chain" id="PRO_5045346105" evidence="11">
    <location>
        <begin position="30"/>
        <end position="1149"/>
    </location>
</feature>
<dbReference type="Pfam" id="PF13715">
    <property type="entry name" value="CarbopepD_reg_2"/>
    <property type="match status" value="1"/>
</dbReference>
<keyword evidence="7 8" id="KW-0998">Cell outer membrane</keyword>
<feature type="signal peptide" evidence="11">
    <location>
        <begin position="1"/>
        <end position="29"/>
    </location>
</feature>
<dbReference type="InterPro" id="IPR000531">
    <property type="entry name" value="Beta-barrel_TonB"/>
</dbReference>
<keyword evidence="3 8" id="KW-1134">Transmembrane beta strand</keyword>
<evidence type="ECO:0000256" key="9">
    <source>
        <dbReference type="RuleBase" id="RU003357"/>
    </source>
</evidence>
<evidence type="ECO:0000259" key="13">
    <source>
        <dbReference type="Pfam" id="PF07715"/>
    </source>
</evidence>
<evidence type="ECO:0000256" key="2">
    <source>
        <dbReference type="ARBA" id="ARBA00022448"/>
    </source>
</evidence>
<evidence type="ECO:0000256" key="6">
    <source>
        <dbReference type="ARBA" id="ARBA00023136"/>
    </source>
</evidence>
<dbReference type="InterPro" id="IPR008969">
    <property type="entry name" value="CarboxyPept-like_regulatory"/>
</dbReference>
<accession>A0ABY4B6T8</accession>
<comment type="similarity">
    <text evidence="8 9">Belongs to the TonB-dependent receptor family.</text>
</comment>
<dbReference type="SUPFAM" id="SSF49464">
    <property type="entry name" value="Carboxypeptidase regulatory domain-like"/>
    <property type="match status" value="1"/>
</dbReference>
<proteinExistence type="inferred from homology"/>
<protein>
    <submittedName>
        <fullName evidence="14">TonB-dependent receptor</fullName>
    </submittedName>
</protein>
<dbReference type="Pfam" id="PF00593">
    <property type="entry name" value="TonB_dep_Rec_b-barrel"/>
    <property type="match status" value="1"/>
</dbReference>
<keyword evidence="11" id="KW-0732">Signal</keyword>
<evidence type="ECO:0000313" key="14">
    <source>
        <dbReference type="EMBL" id="UOE32410.1"/>
    </source>
</evidence>
<keyword evidence="15" id="KW-1185">Reference proteome</keyword>
<feature type="region of interest" description="Disordered" evidence="10">
    <location>
        <begin position="490"/>
        <end position="509"/>
    </location>
</feature>
<feature type="domain" description="TonB-dependent receptor plug" evidence="13">
    <location>
        <begin position="237"/>
        <end position="357"/>
    </location>
</feature>
<dbReference type="InterPro" id="IPR039426">
    <property type="entry name" value="TonB-dep_rcpt-like"/>
</dbReference>
<dbReference type="Gene3D" id="2.40.170.20">
    <property type="entry name" value="TonB-dependent receptor, beta-barrel domain"/>
    <property type="match status" value="1"/>
</dbReference>
<evidence type="ECO:0000256" key="5">
    <source>
        <dbReference type="ARBA" id="ARBA00023077"/>
    </source>
</evidence>
<dbReference type="InterPro" id="IPR023997">
    <property type="entry name" value="TonB-dep_OMP_SusC/RagA_CS"/>
</dbReference>
<dbReference type="SUPFAM" id="SSF56935">
    <property type="entry name" value="Porins"/>
    <property type="match status" value="1"/>
</dbReference>
<dbReference type="RefSeq" id="WP_243510972.1">
    <property type="nucleotide sequence ID" value="NZ_CP094534.1"/>
</dbReference>
<dbReference type="EMBL" id="CP094534">
    <property type="protein sequence ID" value="UOE32410.1"/>
    <property type="molecule type" value="Genomic_DNA"/>
</dbReference>
<dbReference type="Gene3D" id="2.170.130.10">
    <property type="entry name" value="TonB-dependent receptor, plug domain"/>
    <property type="match status" value="1"/>
</dbReference>
<dbReference type="Gene3D" id="2.60.40.1120">
    <property type="entry name" value="Carboxypeptidase-like, regulatory domain"/>
    <property type="match status" value="1"/>
</dbReference>
<reference evidence="14 15" key="1">
    <citation type="submission" date="2022-03" db="EMBL/GenBank/DDBJ databases">
        <title>Hymenobactersp. isolated from the air.</title>
        <authorList>
            <person name="Won M."/>
            <person name="Kwon S.-W."/>
        </authorList>
    </citation>
    <scope>NUCLEOTIDE SEQUENCE [LARGE SCALE GENOMIC DNA]</scope>
    <source>
        <strain evidence="14 15">KACC 22596</strain>
    </source>
</reference>
<evidence type="ECO:0000313" key="15">
    <source>
        <dbReference type="Proteomes" id="UP000831390"/>
    </source>
</evidence>
<dbReference type="NCBIfam" id="TIGR04057">
    <property type="entry name" value="SusC_RagA_signa"/>
    <property type="match status" value="1"/>
</dbReference>
<sequence length="1149" mass="124408">MNSPRTYLRRHYALPACLTAGMLVFQANAMPAAAQLLAFHQEPQATAPTPTGETVALKTLLSQWEKDHHVTIFYESNLVGSKRVVPQPGVATLESKLAAVLPQADLRFKKLREDYYLIVSKPAPAGSSTNLTTATDANGTNVQDVPVSGRVTQANGEGLPGVTVLVKGTSIGTSTGPDGSFSLNVPEGSVLVFSSVGFGRQEVAVTGAASNLAIVLKDDQQALNEVVVVGYGTQSRQTVTTAITSVNAAAIERQPVAGFDQALQGQAPGVQVTAPSGAPGAGINVRIRGNATIGLNASPLYVIDGIPVLPTYDQELSVGGQRPNPLNAINPNDIESIDVLKDGAAAAIYGLRASNGVVVITTKRGKVGKATVGFNTYFGRQIIRKKLNLLNGKQFAALYNDQQVNRGLSPAFNPDTVRTNTDWQDEVYRPANIQNYQLNVSGGTDKTRYYLAGGYFKQDGISLNSGFDRYTFKLNLDQQLSSRFRAGTSLNLSRTNNNNSTRSENGAGSSGTVLGALASIPTMPVRAADGSYSVNPFGRNFDNPIGNLLESSNKAVIYQVIGNVYGELDVLKNLTLRSTAGIDFRTQLENEFISRDYPGTSAPTTAEADKGSARTGTNQQVIWLQENTLTYRPSLGEQHNLTLLAGESMQVSDRFTSSAGGKGYASNAVPYLNAASVFFKPSSYQDQWGLLSFFGRATYDYDQRYLLSLSLRADGSSRFRDGRKFGYFPAASAGWRVSRESFFPQNKVVSDLKLRGSFGANGNQEFYTYERFSRYGVGYTYPGTSVVAAGTTQSDIGNNDLKWETTYQYNAGLDLGLLDNRLTFTADVYRKHTKDLLLKVDIPLSTGAENRQILQNVGSIQNQGIELGLTTNNVQPLNGFGWTTNFNFTMNRNKVLDLGQTVDDKGKVADRRIESGNGFVLTGQPLGVFYGYQVQGIFQSQAEVDAAAKQSPGNTAPGDIRFRDLNGDGIINPDDRTIIGNPNPKSIAGVTNTFTFKGLELSVFFQGSFGNDIYNQNRETLESMSSPLNQTTRVLNRWTPTNRNTDVPRAIAGDPNGNARYSDRFIEDGSYVRLKNLTLAYNLPTGLIKHAALSSLRLYVTGQNLVTWTRYSGYDPEVSSDPFSTTGQGRDFGVYPQSRTYTVGLNASF</sequence>
<evidence type="ECO:0000259" key="12">
    <source>
        <dbReference type="Pfam" id="PF00593"/>
    </source>
</evidence>